<evidence type="ECO:0000313" key="2">
    <source>
        <dbReference type="EMBL" id="MFD1000105.1"/>
    </source>
</evidence>
<keyword evidence="2" id="KW-0808">Transferase</keyword>
<comment type="caution">
    <text evidence="2">The sequence shown here is derived from an EMBL/GenBank/DDBJ whole genome shotgun (WGS) entry which is preliminary data.</text>
</comment>
<feature type="domain" description="Glycosyltransferase subfamily 4-like N-terminal" evidence="1">
    <location>
        <begin position="32"/>
        <end position="207"/>
    </location>
</feature>
<gene>
    <name evidence="2" type="ORF">ACFQ21_12350</name>
</gene>
<dbReference type="GO" id="GO:0016757">
    <property type="term" value="F:glycosyltransferase activity"/>
    <property type="evidence" value="ECO:0007669"/>
    <property type="project" value="UniProtKB-KW"/>
</dbReference>
<evidence type="ECO:0000313" key="3">
    <source>
        <dbReference type="Proteomes" id="UP001597112"/>
    </source>
</evidence>
<dbReference type="InterPro" id="IPR028098">
    <property type="entry name" value="Glyco_trans_4-like_N"/>
</dbReference>
<name>A0ABW3K1J1_9BACT</name>
<dbReference type="Proteomes" id="UP001597112">
    <property type="component" value="Unassembled WGS sequence"/>
</dbReference>
<evidence type="ECO:0000259" key="1">
    <source>
        <dbReference type="Pfam" id="PF13439"/>
    </source>
</evidence>
<sequence length="395" mass="44844">MRASSKKNILYLSYDGLTDPLGQSQILPYLAGLSEAGYSITIISFEKPYRFALYKDKIQAYCSANKLLWEPLSYHKSPPVLSTFYDLSVLRKRARQLHRERNFSIVHCRSYITALTGLWLKKKFGIRFIFDMRGFWADERVEGGLWNLNNIIYKSVYRFFKKKEQEFLEAADAIIVLTEAARQVVRSWNVSGETDKVTVIPCCVDLNLFSPANASVEKQSALRATLGLSANDYIVLYLGSIGTWYLWNEMVSFYKRIKAQNPAAKFLVLTPDKHLVSSDSDFIVHAAAREDVPAYISISDLSLCFIKPSFSKKGSSATKMAEVLAMGIPVVTNAGWGDVEFLRGRMKNLYVLDNLDTQPATSDYRADHQDEFFFDLFSLQSGVAKYRQVYAALLS</sequence>
<reference evidence="3" key="1">
    <citation type="journal article" date="2019" name="Int. J. Syst. Evol. Microbiol.">
        <title>The Global Catalogue of Microorganisms (GCM) 10K type strain sequencing project: providing services to taxonomists for standard genome sequencing and annotation.</title>
        <authorList>
            <consortium name="The Broad Institute Genomics Platform"/>
            <consortium name="The Broad Institute Genome Sequencing Center for Infectious Disease"/>
            <person name="Wu L."/>
            <person name="Ma J."/>
        </authorList>
    </citation>
    <scope>NUCLEOTIDE SEQUENCE [LARGE SCALE GENOMIC DNA]</scope>
    <source>
        <strain evidence="3">CCUG 58938</strain>
    </source>
</reference>
<keyword evidence="3" id="KW-1185">Reference proteome</keyword>
<keyword evidence="2" id="KW-0328">Glycosyltransferase</keyword>
<dbReference type="EC" id="2.4.-.-" evidence="2"/>
<proteinExistence type="predicted"/>
<organism evidence="2 3">
    <name type="scientific">Ohtaekwangia kribbensis</name>
    <dbReference type="NCBI Taxonomy" id="688913"/>
    <lineage>
        <taxon>Bacteria</taxon>
        <taxon>Pseudomonadati</taxon>
        <taxon>Bacteroidota</taxon>
        <taxon>Cytophagia</taxon>
        <taxon>Cytophagales</taxon>
        <taxon>Fulvivirgaceae</taxon>
        <taxon>Ohtaekwangia</taxon>
    </lineage>
</organism>
<dbReference type="RefSeq" id="WP_377579431.1">
    <property type="nucleotide sequence ID" value="NZ_JBHTKA010000003.1"/>
</dbReference>
<dbReference type="Gene3D" id="3.40.50.2000">
    <property type="entry name" value="Glycogen Phosphorylase B"/>
    <property type="match status" value="2"/>
</dbReference>
<accession>A0ABW3K1J1</accession>
<dbReference type="SUPFAM" id="SSF53756">
    <property type="entry name" value="UDP-Glycosyltransferase/glycogen phosphorylase"/>
    <property type="match status" value="1"/>
</dbReference>
<dbReference type="EMBL" id="JBHTKA010000003">
    <property type="protein sequence ID" value="MFD1000105.1"/>
    <property type="molecule type" value="Genomic_DNA"/>
</dbReference>
<dbReference type="PANTHER" id="PTHR12526">
    <property type="entry name" value="GLYCOSYLTRANSFERASE"/>
    <property type="match status" value="1"/>
</dbReference>
<dbReference type="Pfam" id="PF13439">
    <property type="entry name" value="Glyco_transf_4"/>
    <property type="match status" value="1"/>
</dbReference>
<protein>
    <submittedName>
        <fullName evidence="2">Glycosyltransferase</fullName>
        <ecNumber evidence="2">2.4.-.-</ecNumber>
    </submittedName>
</protein>